<dbReference type="Proteomes" id="UP000737018">
    <property type="component" value="Unassembled WGS sequence"/>
</dbReference>
<feature type="signal peptide" evidence="2">
    <location>
        <begin position="1"/>
        <end position="21"/>
    </location>
</feature>
<gene>
    <name evidence="3" type="ORF">CMV_008485</name>
</gene>
<keyword evidence="4" id="KW-1185">Reference proteome</keyword>
<evidence type="ECO:0008006" key="5">
    <source>
        <dbReference type="Google" id="ProtNLM"/>
    </source>
</evidence>
<name>A0A8J4R7D2_9ROSI</name>
<dbReference type="PANTHER" id="PTHR33975">
    <property type="entry name" value="MYELIN-ASSOCIATED OLIGODENDROCYTE BASIC PROTEIN"/>
    <property type="match status" value="1"/>
</dbReference>
<protein>
    <recommendedName>
        <fullName evidence="5">DUF1517 domain-containing protein</fullName>
    </recommendedName>
</protein>
<dbReference type="PIRSF" id="PIRSF037221">
    <property type="entry name" value="DUF1517"/>
    <property type="match status" value="1"/>
</dbReference>
<comment type="caution">
    <text evidence="3">The sequence shown here is derived from an EMBL/GenBank/DDBJ whole genome shotgun (WGS) entry which is preliminary data.</text>
</comment>
<dbReference type="InterPro" id="IPR010903">
    <property type="entry name" value="DUF1517"/>
</dbReference>
<dbReference type="EMBL" id="JRKL02000887">
    <property type="protein sequence ID" value="KAF3967521.1"/>
    <property type="molecule type" value="Genomic_DNA"/>
</dbReference>
<dbReference type="InterPro" id="IPR053023">
    <property type="entry name" value="FLAP_modulator"/>
</dbReference>
<dbReference type="GO" id="GO:0009507">
    <property type="term" value="C:chloroplast"/>
    <property type="evidence" value="ECO:0007669"/>
    <property type="project" value="TreeGrafter"/>
</dbReference>
<keyword evidence="2" id="KW-0732">Signal</keyword>
<dbReference type="AlphaFoldDB" id="A0A8J4R7D2"/>
<evidence type="ECO:0000256" key="1">
    <source>
        <dbReference type="SAM" id="Phobius"/>
    </source>
</evidence>
<organism evidence="3 4">
    <name type="scientific">Castanea mollissima</name>
    <name type="common">Chinese chestnut</name>
    <dbReference type="NCBI Taxonomy" id="60419"/>
    <lineage>
        <taxon>Eukaryota</taxon>
        <taxon>Viridiplantae</taxon>
        <taxon>Streptophyta</taxon>
        <taxon>Embryophyta</taxon>
        <taxon>Tracheophyta</taxon>
        <taxon>Spermatophyta</taxon>
        <taxon>Magnoliopsida</taxon>
        <taxon>eudicotyledons</taxon>
        <taxon>Gunneridae</taxon>
        <taxon>Pentapetalae</taxon>
        <taxon>rosids</taxon>
        <taxon>fabids</taxon>
        <taxon>Fagales</taxon>
        <taxon>Fagaceae</taxon>
        <taxon>Castanea</taxon>
    </lineage>
</organism>
<keyword evidence="1" id="KW-1133">Transmembrane helix</keyword>
<accession>A0A8J4R7D2</accession>
<evidence type="ECO:0000313" key="4">
    <source>
        <dbReference type="Proteomes" id="UP000737018"/>
    </source>
</evidence>
<evidence type="ECO:0000313" key="3">
    <source>
        <dbReference type="EMBL" id="KAF3967521.1"/>
    </source>
</evidence>
<dbReference type="OrthoDB" id="542507at2759"/>
<evidence type="ECO:0000256" key="2">
    <source>
        <dbReference type="SAM" id="SignalP"/>
    </source>
</evidence>
<keyword evidence="1" id="KW-0472">Membrane</keyword>
<feature type="chain" id="PRO_5035165431" description="DUF1517 domain-containing protein" evidence="2">
    <location>
        <begin position="22"/>
        <end position="325"/>
    </location>
</feature>
<feature type="transmembrane region" description="Helical" evidence="1">
    <location>
        <begin position="90"/>
        <end position="110"/>
    </location>
</feature>
<dbReference type="Pfam" id="PF07466">
    <property type="entry name" value="DUF1517"/>
    <property type="match status" value="2"/>
</dbReference>
<sequence>MAFKFLQNHPVLALILASLLAHEILYTAFAASGGRMGGSSFASEKESSSYSSSKSYNIYHYDNNPRFSSGYVDDDIDSLRVNEKHEGTSAWFFILPFGSFVGIYLLIAYLNRASVLRVQVGLSGMAHSIQKELSTLATTVDTSENKSCNFFLSNMAYIYQRELSTLTTAIDASKNKSFHFFLTESAVALLRHRKYWISGYSSVVRRWSLKAVEKEFRQLSTDERVKYDIESLVNVDNMKVQRTIIPKDNEVEKNYIVVTILVAVKGALNIPEIKSTEDLRTALHYLNTIGSTNTLAVEVLWSPQAEHDTLSEDELLENYPLLRPI</sequence>
<proteinExistence type="predicted"/>
<reference evidence="3" key="1">
    <citation type="submission" date="2020-03" db="EMBL/GenBank/DDBJ databases">
        <title>Castanea mollissima Vanexum genome sequencing.</title>
        <authorList>
            <person name="Staton M."/>
        </authorList>
    </citation>
    <scope>NUCLEOTIDE SEQUENCE</scope>
    <source>
        <tissue evidence="3">Leaf</tissue>
    </source>
</reference>
<dbReference type="PANTHER" id="PTHR33975:SF8">
    <property type="match status" value="1"/>
</dbReference>
<keyword evidence="1" id="KW-0812">Transmembrane</keyword>